<evidence type="ECO:0000256" key="3">
    <source>
        <dbReference type="ARBA" id="ARBA00023002"/>
    </source>
</evidence>
<dbReference type="Proteomes" id="UP000224634">
    <property type="component" value="Unassembled WGS sequence"/>
</dbReference>
<dbReference type="Pfam" id="PF00106">
    <property type="entry name" value="adh_short"/>
    <property type="match status" value="1"/>
</dbReference>
<keyword evidence="3" id="KW-0560">Oxidoreductase</keyword>
<organism evidence="5 6">
    <name type="scientific">Polytolypa hystricis (strain UAMH7299)</name>
    <dbReference type="NCBI Taxonomy" id="1447883"/>
    <lineage>
        <taxon>Eukaryota</taxon>
        <taxon>Fungi</taxon>
        <taxon>Dikarya</taxon>
        <taxon>Ascomycota</taxon>
        <taxon>Pezizomycotina</taxon>
        <taxon>Eurotiomycetes</taxon>
        <taxon>Eurotiomycetidae</taxon>
        <taxon>Onygenales</taxon>
        <taxon>Onygenales incertae sedis</taxon>
        <taxon>Polytolypa</taxon>
    </lineage>
</organism>
<dbReference type="PANTHER" id="PTHR43618:SF2">
    <property type="entry name" value="CHAIN DEHYDROGENASE, PUTATIVE (AFU_ORTHOLOGUE AFUA_6G06930)-RELATED"/>
    <property type="match status" value="1"/>
</dbReference>
<dbReference type="AlphaFoldDB" id="A0A2B7YS67"/>
<evidence type="ECO:0000313" key="6">
    <source>
        <dbReference type="Proteomes" id="UP000224634"/>
    </source>
</evidence>
<dbReference type="SUPFAM" id="SSF51735">
    <property type="entry name" value="NAD(P)-binding Rossmann-fold domains"/>
    <property type="match status" value="1"/>
</dbReference>
<dbReference type="PANTHER" id="PTHR43618">
    <property type="entry name" value="7-ALPHA-HYDROXYSTEROID DEHYDROGENASE"/>
    <property type="match status" value="1"/>
</dbReference>
<dbReference type="InterPro" id="IPR036291">
    <property type="entry name" value="NAD(P)-bd_dom_sf"/>
</dbReference>
<evidence type="ECO:0000256" key="1">
    <source>
        <dbReference type="ARBA" id="ARBA00006484"/>
    </source>
</evidence>
<dbReference type="InterPro" id="IPR052178">
    <property type="entry name" value="Sec_Metab_Biosynth_SDR"/>
</dbReference>
<proteinExistence type="inferred from homology"/>
<dbReference type="EMBL" id="PDNA01000012">
    <property type="protein sequence ID" value="PGH26874.1"/>
    <property type="molecule type" value="Genomic_DNA"/>
</dbReference>
<dbReference type="PRINTS" id="PR00080">
    <property type="entry name" value="SDRFAMILY"/>
</dbReference>
<evidence type="ECO:0000256" key="2">
    <source>
        <dbReference type="ARBA" id="ARBA00022857"/>
    </source>
</evidence>
<dbReference type="STRING" id="1447883.A0A2B7YS67"/>
<dbReference type="GO" id="GO:0016491">
    <property type="term" value="F:oxidoreductase activity"/>
    <property type="evidence" value="ECO:0007669"/>
    <property type="project" value="UniProtKB-KW"/>
</dbReference>
<name>A0A2B7YS67_POLH7</name>
<protein>
    <submittedName>
        <fullName evidence="5">Uncharacterized protein</fullName>
    </submittedName>
</protein>
<keyword evidence="2" id="KW-0521">NADP</keyword>
<comment type="caution">
    <text evidence="5">The sequence shown here is derived from an EMBL/GenBank/DDBJ whole genome shotgun (WGS) entry which is preliminary data.</text>
</comment>
<dbReference type="PRINTS" id="PR00081">
    <property type="entry name" value="GDHRDH"/>
</dbReference>
<dbReference type="CDD" id="cd05233">
    <property type="entry name" value="SDR_c"/>
    <property type="match status" value="1"/>
</dbReference>
<evidence type="ECO:0000313" key="5">
    <source>
        <dbReference type="EMBL" id="PGH26874.1"/>
    </source>
</evidence>
<sequence>MVHSIKLLNAIVTGGASGLGEVISRRLGDYGANVCINGLPSDQEAGEKLCNEISEKNSVKCTFIGAVISSPEACESVVQHAVETSGGLDIIISNAGWTRHAEWSDLDAFSEADWIKSFRTNTLPVMWLFKAATPIMKKKFEETGRVGVVITTNSIAGTGPTGSPLPYSVTKAAQLRMVEGLARNNGPWARINAVCPGLIITPFSKDYGEEGMADLEEQSPLKKEASL</sequence>
<dbReference type="InterPro" id="IPR002347">
    <property type="entry name" value="SDR_fam"/>
</dbReference>
<evidence type="ECO:0000256" key="4">
    <source>
        <dbReference type="RuleBase" id="RU000363"/>
    </source>
</evidence>
<gene>
    <name evidence="5" type="ORF">AJ80_01456</name>
</gene>
<comment type="similarity">
    <text evidence="1 4">Belongs to the short-chain dehydrogenases/reductases (SDR) family.</text>
</comment>
<dbReference type="OrthoDB" id="37659at2759"/>
<keyword evidence="6" id="KW-1185">Reference proteome</keyword>
<dbReference type="Gene3D" id="3.40.50.720">
    <property type="entry name" value="NAD(P)-binding Rossmann-like Domain"/>
    <property type="match status" value="1"/>
</dbReference>
<accession>A0A2B7YS67</accession>
<reference evidence="5 6" key="1">
    <citation type="submission" date="2017-10" db="EMBL/GenBank/DDBJ databases">
        <title>Comparative genomics in systemic dimorphic fungi from Ajellomycetaceae.</title>
        <authorList>
            <person name="Munoz J.F."/>
            <person name="Mcewen J.G."/>
            <person name="Clay O.K."/>
            <person name="Cuomo C.A."/>
        </authorList>
    </citation>
    <scope>NUCLEOTIDE SEQUENCE [LARGE SCALE GENOMIC DNA]</scope>
    <source>
        <strain evidence="5 6">UAMH7299</strain>
    </source>
</reference>